<sequence length="117" mass="13134">MERFLLMVVVAVTLLGHAQCQLRELCSLGQYNVTQIPGFVIASTTVFASSVVNATQQADWKIINYFKGANDKNLKMDLPGTFVTQTYISSAPVREVTVGAFIPRNLWDTRLHRLMTR</sequence>
<keyword evidence="1" id="KW-0732">Signal</keyword>
<name>A0A9J7LL21_BRAFL</name>
<gene>
    <name evidence="3" type="primary">LOC118421579</name>
</gene>
<feature type="chain" id="PRO_5039906213" evidence="1">
    <location>
        <begin position="21"/>
        <end position="117"/>
    </location>
</feature>
<feature type="signal peptide" evidence="1">
    <location>
        <begin position="1"/>
        <end position="20"/>
    </location>
</feature>
<dbReference type="GeneID" id="118421579"/>
<evidence type="ECO:0000313" key="3">
    <source>
        <dbReference type="RefSeq" id="XP_035684819.1"/>
    </source>
</evidence>
<organism evidence="2 3">
    <name type="scientific">Branchiostoma floridae</name>
    <name type="common">Florida lancelet</name>
    <name type="synonym">Amphioxus</name>
    <dbReference type="NCBI Taxonomy" id="7739"/>
    <lineage>
        <taxon>Eukaryota</taxon>
        <taxon>Metazoa</taxon>
        <taxon>Chordata</taxon>
        <taxon>Cephalochordata</taxon>
        <taxon>Leptocardii</taxon>
        <taxon>Amphioxiformes</taxon>
        <taxon>Branchiostomatidae</taxon>
        <taxon>Branchiostoma</taxon>
    </lineage>
</organism>
<proteinExistence type="predicted"/>
<dbReference type="SUPFAM" id="SSF55136">
    <property type="entry name" value="Probable bacterial effector-binding domain"/>
    <property type="match status" value="1"/>
</dbReference>
<dbReference type="InterPro" id="IPR011256">
    <property type="entry name" value="Reg_factor_effector_dom_sf"/>
</dbReference>
<dbReference type="RefSeq" id="XP_035684819.1">
    <property type="nucleotide sequence ID" value="XM_035828926.1"/>
</dbReference>
<dbReference type="KEGG" id="bfo:118421579"/>
<keyword evidence="2" id="KW-1185">Reference proteome</keyword>
<accession>A0A9J7LL21</accession>
<protein>
    <submittedName>
        <fullName evidence="3">Uncharacterized protein LOC118421579</fullName>
    </submittedName>
</protein>
<dbReference type="Proteomes" id="UP000001554">
    <property type="component" value="Chromosome 8"/>
</dbReference>
<reference evidence="2" key="1">
    <citation type="journal article" date="2020" name="Nat. Ecol. Evol.">
        <title>Deeply conserved synteny resolves early events in vertebrate evolution.</title>
        <authorList>
            <person name="Simakov O."/>
            <person name="Marletaz F."/>
            <person name="Yue J.X."/>
            <person name="O'Connell B."/>
            <person name="Jenkins J."/>
            <person name="Brandt A."/>
            <person name="Calef R."/>
            <person name="Tung C.H."/>
            <person name="Huang T.K."/>
            <person name="Schmutz J."/>
            <person name="Satoh N."/>
            <person name="Yu J.K."/>
            <person name="Putnam N.H."/>
            <person name="Green R.E."/>
            <person name="Rokhsar D.S."/>
        </authorList>
    </citation>
    <scope>NUCLEOTIDE SEQUENCE [LARGE SCALE GENOMIC DNA]</scope>
    <source>
        <strain evidence="2">S238N-H82</strain>
    </source>
</reference>
<evidence type="ECO:0000313" key="2">
    <source>
        <dbReference type="Proteomes" id="UP000001554"/>
    </source>
</evidence>
<evidence type="ECO:0000256" key="1">
    <source>
        <dbReference type="SAM" id="SignalP"/>
    </source>
</evidence>
<dbReference type="AlphaFoldDB" id="A0A9J7LL21"/>
<reference evidence="3" key="2">
    <citation type="submission" date="2025-08" db="UniProtKB">
        <authorList>
            <consortium name="RefSeq"/>
        </authorList>
    </citation>
    <scope>IDENTIFICATION</scope>
    <source>
        <strain evidence="3">S238N-H82</strain>
        <tissue evidence="3">Testes</tissue>
    </source>
</reference>
<dbReference type="Gene3D" id="3.20.80.10">
    <property type="entry name" value="Regulatory factor, effector binding domain"/>
    <property type="match status" value="1"/>
</dbReference>